<dbReference type="RefSeq" id="WP_104373892.1">
    <property type="nucleotide sequence ID" value="NZ_PSZC01000001.1"/>
</dbReference>
<organism evidence="1 2">
    <name type="scientific">Nocardia nova</name>
    <dbReference type="NCBI Taxonomy" id="37330"/>
    <lineage>
        <taxon>Bacteria</taxon>
        <taxon>Bacillati</taxon>
        <taxon>Actinomycetota</taxon>
        <taxon>Actinomycetes</taxon>
        <taxon>Mycobacteriales</taxon>
        <taxon>Nocardiaceae</taxon>
        <taxon>Nocardia</taxon>
    </lineage>
</organism>
<dbReference type="Proteomes" id="UP000239874">
    <property type="component" value="Unassembled WGS sequence"/>
</dbReference>
<dbReference type="EMBL" id="PSZC01000001">
    <property type="protein sequence ID" value="PPJ40043.1"/>
    <property type="molecule type" value="Genomic_DNA"/>
</dbReference>
<proteinExistence type="predicted"/>
<protein>
    <submittedName>
        <fullName evidence="1">Uncharacterized protein</fullName>
    </submittedName>
</protein>
<name>A0A2S6AXX3_9NOCA</name>
<gene>
    <name evidence="1" type="ORF">C5E45_02880</name>
</gene>
<evidence type="ECO:0000313" key="2">
    <source>
        <dbReference type="Proteomes" id="UP000239874"/>
    </source>
</evidence>
<dbReference type="AlphaFoldDB" id="A0A2S6AXX3"/>
<dbReference type="OrthoDB" id="3453230at2"/>
<reference evidence="1 2" key="1">
    <citation type="submission" date="2018-02" db="EMBL/GenBank/DDBJ databases">
        <title>8 Nocardia nova and 1 Nocardia cyriacigeorgica strain used for evolution to TMP-SMX.</title>
        <authorList>
            <person name="Mehta H."/>
            <person name="Weng J."/>
            <person name="Shamoo Y."/>
        </authorList>
    </citation>
    <scope>NUCLEOTIDE SEQUENCE [LARGE SCALE GENOMIC DNA]</scope>
    <source>
        <strain evidence="1 2">MDA3139</strain>
    </source>
</reference>
<accession>A0A2S6AXX3</accession>
<comment type="caution">
    <text evidence="1">The sequence shown here is derived from an EMBL/GenBank/DDBJ whole genome shotgun (WGS) entry which is preliminary data.</text>
</comment>
<sequence>MAERPAANPETAFASTTTGTCNMLAVLFCRDTAALLTYLTHRPGALSGIEPAPITAHANTFRADPDSPHRSSSARSVLAIHAGIAVLACARK</sequence>
<evidence type="ECO:0000313" key="1">
    <source>
        <dbReference type="EMBL" id="PPJ40043.1"/>
    </source>
</evidence>